<reference evidence="1" key="1">
    <citation type="submission" date="2021-01" db="EMBL/GenBank/DDBJ databases">
        <authorList>
            <person name="Kaushik A."/>
        </authorList>
    </citation>
    <scope>NUCLEOTIDE SEQUENCE</scope>
    <source>
        <strain evidence="1">AG1-1C</strain>
    </source>
</reference>
<gene>
    <name evidence="1" type="ORF">RDB_LOCUS163282</name>
</gene>
<dbReference type="AlphaFoldDB" id="A0A8H3BRR8"/>
<dbReference type="EMBL" id="CAJMWS010000790">
    <property type="protein sequence ID" value="CAE6463441.1"/>
    <property type="molecule type" value="Genomic_DNA"/>
</dbReference>
<sequence length="263" mass="28256">MGPLTAHADYICVVAFSPNDDHTDTPIITYDREVNAPVLQDPRVWIAGLSDEGGAGAWLAAEMKNAFLPVPTEIAKIECFVNETLWGNLQYSSGSNMYGVKKSVFFYQPAKPPNYQYNTSIDTINSILGYMLTAPHWAWNGNARRFAFGGTFISSTSIFVSVIPSDTFRRRVYITSLGALFTLDAGSFDSVKYSIPDQSVTLNIIPSVGGSGACAENGRLLMSQPAVVSGLGTLAPSRSYSMDAGAYVVPFSDGTASVIVCSI</sequence>
<evidence type="ECO:0000313" key="2">
    <source>
        <dbReference type="Proteomes" id="UP000663846"/>
    </source>
</evidence>
<organism evidence="1 2">
    <name type="scientific">Rhizoctonia solani</name>
    <dbReference type="NCBI Taxonomy" id="456999"/>
    <lineage>
        <taxon>Eukaryota</taxon>
        <taxon>Fungi</taxon>
        <taxon>Dikarya</taxon>
        <taxon>Basidiomycota</taxon>
        <taxon>Agaricomycotina</taxon>
        <taxon>Agaricomycetes</taxon>
        <taxon>Cantharellales</taxon>
        <taxon>Ceratobasidiaceae</taxon>
        <taxon>Rhizoctonia</taxon>
    </lineage>
</organism>
<name>A0A8H3BRR8_9AGAM</name>
<protein>
    <submittedName>
        <fullName evidence="1">Uncharacterized protein</fullName>
    </submittedName>
</protein>
<accession>A0A8H3BRR8</accession>
<proteinExistence type="predicted"/>
<dbReference type="Proteomes" id="UP000663846">
    <property type="component" value="Unassembled WGS sequence"/>
</dbReference>
<comment type="caution">
    <text evidence="1">The sequence shown here is derived from an EMBL/GenBank/DDBJ whole genome shotgun (WGS) entry which is preliminary data.</text>
</comment>
<dbReference type="InterPro" id="IPR043750">
    <property type="entry name" value="DUF5695"/>
</dbReference>
<evidence type="ECO:0000313" key="1">
    <source>
        <dbReference type="EMBL" id="CAE6463441.1"/>
    </source>
</evidence>
<dbReference type="Pfam" id="PF18951">
    <property type="entry name" value="DUF5695"/>
    <property type="match status" value="2"/>
</dbReference>